<dbReference type="Gene3D" id="3.40.50.10320">
    <property type="entry name" value="LmbE-like"/>
    <property type="match status" value="1"/>
</dbReference>
<feature type="binding site" evidence="4">
    <location>
        <position position="29"/>
    </location>
    <ligand>
        <name>Zn(2+)</name>
        <dbReference type="ChEBI" id="CHEBI:29105"/>
    </ligand>
</feature>
<dbReference type="PANTHER" id="PTHR12993:SF26">
    <property type="entry name" value="1D-MYO-INOSITOL 2-ACETAMIDO-2-DEOXY-ALPHA-D-GLUCOPYRANOSIDE DEACETYLASE"/>
    <property type="match status" value="1"/>
</dbReference>
<evidence type="ECO:0000256" key="5">
    <source>
        <dbReference type="SAM" id="MobiDB-lite"/>
    </source>
</evidence>
<feature type="compositionally biased region" description="Gly residues" evidence="5">
    <location>
        <begin position="338"/>
        <end position="347"/>
    </location>
</feature>
<feature type="region of interest" description="Disordered" evidence="5">
    <location>
        <begin position="309"/>
        <end position="365"/>
    </location>
</feature>
<evidence type="ECO:0000256" key="3">
    <source>
        <dbReference type="ARBA" id="ARBA00022833"/>
    </source>
</evidence>
<evidence type="ECO:0000313" key="7">
    <source>
        <dbReference type="Proteomes" id="UP000788262"/>
    </source>
</evidence>
<accession>A0ABS2VQ15</accession>
<dbReference type="Pfam" id="PF02585">
    <property type="entry name" value="PIG-L"/>
    <property type="match status" value="1"/>
</dbReference>
<evidence type="ECO:0000256" key="1">
    <source>
        <dbReference type="ARBA" id="ARBA00022723"/>
    </source>
</evidence>
<comment type="cofactor">
    <cofactor evidence="4">
        <name>Zn(2+)</name>
        <dbReference type="ChEBI" id="CHEBI:29105"/>
    </cofactor>
    <text evidence="4">Binds 1 zinc ion per subunit.</text>
</comment>
<dbReference type="PANTHER" id="PTHR12993">
    <property type="entry name" value="N-ACETYLGLUCOSAMINYL-PHOSPHATIDYLINOSITOL DE-N-ACETYLASE-RELATED"/>
    <property type="match status" value="1"/>
</dbReference>
<dbReference type="HAMAP" id="MF_01696">
    <property type="entry name" value="MshB"/>
    <property type="match status" value="1"/>
</dbReference>
<keyword evidence="7" id="KW-1185">Reference proteome</keyword>
<organism evidence="6 7">
    <name type="scientific">Streptomyces actuosus</name>
    <dbReference type="NCBI Taxonomy" id="1885"/>
    <lineage>
        <taxon>Bacteria</taxon>
        <taxon>Bacillati</taxon>
        <taxon>Actinomycetota</taxon>
        <taxon>Actinomycetes</taxon>
        <taxon>Kitasatosporales</taxon>
        <taxon>Streptomycetaceae</taxon>
        <taxon>Streptomyces</taxon>
    </lineage>
</organism>
<keyword evidence="1 4" id="KW-0479">Metal-binding</keyword>
<dbReference type="RefSeq" id="WP_205383415.1">
    <property type="nucleotide sequence ID" value="NZ_JAFFZS010000009.1"/>
</dbReference>
<proteinExistence type="inferred from homology"/>
<comment type="caution">
    <text evidence="6">The sequence shown here is derived from an EMBL/GenBank/DDBJ whole genome shotgun (WGS) entry which is preliminary data.</text>
</comment>
<comment type="catalytic activity">
    <reaction evidence="4">
        <text>1D-myo-inositol 2-acetamido-2-deoxy-alpha-D-glucopyranoside + H2O = 1D-myo-inositol 2-amino-2-deoxy-alpha-D-glucopyranoside + acetate</text>
        <dbReference type="Rhea" id="RHEA:26180"/>
        <dbReference type="ChEBI" id="CHEBI:15377"/>
        <dbReference type="ChEBI" id="CHEBI:30089"/>
        <dbReference type="ChEBI" id="CHEBI:52442"/>
        <dbReference type="ChEBI" id="CHEBI:58886"/>
        <dbReference type="EC" id="3.5.1.103"/>
    </reaction>
</comment>
<keyword evidence="2 4" id="KW-0378">Hydrolase</keyword>
<dbReference type="InterPro" id="IPR017810">
    <property type="entry name" value="Mycothiol_biosynthesis_MshB"/>
</dbReference>
<feature type="binding site" evidence="4">
    <location>
        <position position="32"/>
    </location>
    <ligand>
        <name>Zn(2+)</name>
        <dbReference type="ChEBI" id="CHEBI:29105"/>
    </ligand>
</feature>
<keyword evidence="3 4" id="KW-0862">Zinc</keyword>
<evidence type="ECO:0000256" key="4">
    <source>
        <dbReference type="HAMAP-Rule" id="MF_01696"/>
    </source>
</evidence>
<dbReference type="NCBIfam" id="TIGR03445">
    <property type="entry name" value="mycothiol_MshB"/>
    <property type="match status" value="1"/>
</dbReference>
<dbReference type="InterPro" id="IPR024078">
    <property type="entry name" value="LmbE-like_dom_sf"/>
</dbReference>
<dbReference type="EMBL" id="JAFFZS010000009">
    <property type="protein sequence ID" value="MBN0045204.1"/>
    <property type="molecule type" value="Genomic_DNA"/>
</dbReference>
<evidence type="ECO:0000313" key="6">
    <source>
        <dbReference type="EMBL" id="MBN0045204.1"/>
    </source>
</evidence>
<evidence type="ECO:0000256" key="2">
    <source>
        <dbReference type="ARBA" id="ARBA00022801"/>
    </source>
</evidence>
<dbReference type="GO" id="GO:0035595">
    <property type="term" value="F:N-acetylglucosaminylinositol deacetylase activity"/>
    <property type="evidence" value="ECO:0007669"/>
    <property type="project" value="UniProtKB-EC"/>
</dbReference>
<dbReference type="InterPro" id="IPR003737">
    <property type="entry name" value="GlcNAc_PI_deacetylase-related"/>
</dbReference>
<dbReference type="EC" id="3.5.1.103" evidence="4"/>
<reference evidence="6 7" key="1">
    <citation type="submission" date="2021-02" db="EMBL/GenBank/DDBJ databases">
        <title>Whole genome sequencing of Streptomyces actuosus VRA1.</title>
        <authorList>
            <person name="Sen G."/>
            <person name="Sen A."/>
        </authorList>
    </citation>
    <scope>NUCLEOTIDE SEQUENCE [LARGE SCALE GENOMIC DNA]</scope>
    <source>
        <strain evidence="6 7">VRA1</strain>
    </source>
</reference>
<dbReference type="SUPFAM" id="SSF102588">
    <property type="entry name" value="LmbE-like"/>
    <property type="match status" value="1"/>
</dbReference>
<protein>
    <recommendedName>
        <fullName evidence="4">1D-myo-inositol 2-acetamido-2-deoxy-alpha-D-glucopyranoside deacetylase</fullName>
        <shortName evidence="4">GlcNAc-Ins deacetylase</shortName>
        <ecNumber evidence="4">3.5.1.103</ecNumber>
    </recommendedName>
    <alternativeName>
        <fullName evidence="4">N-acetyl-1-D-myo-inositol-2-amino-2-deoxy-alpha-D-glucopyranoside deacetylase</fullName>
    </alternativeName>
</protein>
<dbReference type="Proteomes" id="UP000788262">
    <property type="component" value="Unassembled WGS sequence"/>
</dbReference>
<gene>
    <name evidence="4 6" type="primary">mshB</name>
    <name evidence="6" type="ORF">JS756_14005</name>
</gene>
<comment type="function">
    <text evidence="4">Catalyzes the deacetylation of 1D-myo-inositol 2-acetamido-2-deoxy-alpha-D-glucopyranoside (GlcNAc-Ins) in the mycothiol biosynthesis pathway.</text>
</comment>
<feature type="binding site" evidence="4">
    <location>
        <position position="161"/>
    </location>
    <ligand>
        <name>Zn(2+)</name>
        <dbReference type="ChEBI" id="CHEBI:29105"/>
    </ligand>
</feature>
<feature type="compositionally biased region" description="Low complexity" evidence="5">
    <location>
        <begin position="309"/>
        <end position="335"/>
    </location>
</feature>
<name>A0ABS2VQ15_STRAS</name>
<comment type="similarity">
    <text evidence="4">Belongs to the MshB deacetylase family.</text>
</comment>
<sequence length="365" mass="37660">MTEQPAPALTEPGEPLPRAARRLLLVHAHPDDESINNGATMARYAAEGARVTLVTCTLGERGEVVPPELAHLSGAALGQWRLSELTAAMRALGVTDFRLLGGAGRYGDSGMMGLPDNEDPHCFWRADVDEAAGHLVPVILETRPQVLVTYDDNGGYGHPDHIQAHRVAMRAARLAAEAGWTIPRIYWNRVPRPVAEAAFDRLAGDLPGLPFGRSAAVDDVPGVVGEEQVTAAIDGTAYAAAKAAAMRAHATQIEVAEPYFALSNELAQPLFTTEYYELVHGERAHGPEADGPEGARFETDLFAGIPAESSAASAAGGPAGLSAGSPAGSSVGRPADGPAGGSTGNSPGGSAEDSAGTPSGKGRAS</sequence>